<organism evidence="1 2">
    <name type="scientific">Mycena chlorophos</name>
    <name type="common">Agaric fungus</name>
    <name type="synonym">Agaricus chlorophos</name>
    <dbReference type="NCBI Taxonomy" id="658473"/>
    <lineage>
        <taxon>Eukaryota</taxon>
        <taxon>Fungi</taxon>
        <taxon>Dikarya</taxon>
        <taxon>Basidiomycota</taxon>
        <taxon>Agaricomycotina</taxon>
        <taxon>Agaricomycetes</taxon>
        <taxon>Agaricomycetidae</taxon>
        <taxon>Agaricales</taxon>
        <taxon>Marasmiineae</taxon>
        <taxon>Mycenaceae</taxon>
        <taxon>Mycena</taxon>
    </lineage>
</organism>
<dbReference type="Proteomes" id="UP000815677">
    <property type="component" value="Unassembled WGS sequence"/>
</dbReference>
<evidence type="ECO:0008006" key="3">
    <source>
        <dbReference type="Google" id="ProtNLM"/>
    </source>
</evidence>
<proteinExistence type="predicted"/>
<name>A0ABQ0L787_MYCCL</name>
<sequence length="434" mass="48900">MAILIPPELIDAIVEHIPDVASLKSCSLASPIFRFPCQKRLHHTLKLEFAGPNSRRPPERTLEAVSRRFEEFPRLAGFITHLTLEIASPWPQRRGPPPDDQSAFARRVLNSIARVKKVTISMIITAGRLGGKASWSSLPPDLGSAVLEWLAHRGTTEPLQELVLRSIKLPDAVPPVIFSATASLALYACTLEHMPASQQEATVQPESAPQVRVHPRALRRFEAHASWGIVELLATPRQGHHSHFSALRSLALSISNYKGNLEMFPRLCALSANTLTSLELWPKLQSISSESRAFLLQRFTTTLPCLREVRVMLHDYGLAHYSELATSLWVLQNPFRPALLPRLVQITYSVSVAHSPNGAGLPPTFESEWLTPHDKFIVDHPTLTSIVWETRSFRSEVPLTEHQKHQQHERFRKEMQRLMPMTHGKDLLVFRRGD</sequence>
<accession>A0ABQ0L787</accession>
<dbReference type="EMBL" id="DF843038">
    <property type="protein sequence ID" value="GAT47029.1"/>
    <property type="molecule type" value="Genomic_DNA"/>
</dbReference>
<gene>
    <name evidence="1" type="ORF">MCHLO_04517</name>
</gene>
<reference evidence="1" key="1">
    <citation type="submission" date="2014-09" db="EMBL/GenBank/DDBJ databases">
        <title>Genome sequence of the luminous mushroom Mycena chlorophos for searching fungal bioluminescence genes.</title>
        <authorList>
            <person name="Tanaka Y."/>
            <person name="Kasuga D."/>
            <person name="Oba Y."/>
            <person name="Hase S."/>
            <person name="Sato K."/>
            <person name="Oba Y."/>
            <person name="Sakakibara Y."/>
        </authorList>
    </citation>
    <scope>NUCLEOTIDE SEQUENCE</scope>
</reference>
<evidence type="ECO:0000313" key="2">
    <source>
        <dbReference type="Proteomes" id="UP000815677"/>
    </source>
</evidence>
<protein>
    <recommendedName>
        <fullName evidence="3">F-box domain-containing protein</fullName>
    </recommendedName>
</protein>
<keyword evidence="2" id="KW-1185">Reference proteome</keyword>
<evidence type="ECO:0000313" key="1">
    <source>
        <dbReference type="EMBL" id="GAT47029.1"/>
    </source>
</evidence>